<evidence type="ECO:0000256" key="1">
    <source>
        <dbReference type="ARBA" id="ARBA00004196"/>
    </source>
</evidence>
<evidence type="ECO:0000256" key="2">
    <source>
        <dbReference type="ARBA" id="ARBA00005695"/>
    </source>
</evidence>
<dbReference type="PIRSF" id="PIRSF002741">
    <property type="entry name" value="MppA"/>
    <property type="match status" value="1"/>
</dbReference>
<feature type="compositionally biased region" description="Low complexity" evidence="5">
    <location>
        <begin position="37"/>
        <end position="49"/>
    </location>
</feature>
<dbReference type="PANTHER" id="PTHR30290:SF10">
    <property type="entry name" value="PERIPLASMIC OLIGOPEPTIDE-BINDING PROTEIN-RELATED"/>
    <property type="match status" value="1"/>
</dbReference>
<dbReference type="GO" id="GO:0030313">
    <property type="term" value="C:cell envelope"/>
    <property type="evidence" value="ECO:0007669"/>
    <property type="project" value="UniProtKB-SubCell"/>
</dbReference>
<evidence type="ECO:0000256" key="3">
    <source>
        <dbReference type="ARBA" id="ARBA00022448"/>
    </source>
</evidence>
<dbReference type="InterPro" id="IPR000914">
    <property type="entry name" value="SBP_5_dom"/>
</dbReference>
<feature type="domain" description="Solute-binding protein family 5" evidence="7">
    <location>
        <begin position="96"/>
        <end position="480"/>
    </location>
</feature>
<evidence type="ECO:0000256" key="4">
    <source>
        <dbReference type="ARBA" id="ARBA00022729"/>
    </source>
</evidence>
<feature type="region of interest" description="Disordered" evidence="5">
    <location>
        <begin position="27"/>
        <end position="65"/>
    </location>
</feature>
<feature type="region of interest" description="Disordered" evidence="5">
    <location>
        <begin position="207"/>
        <end position="226"/>
    </location>
</feature>
<accession>A0A1R4IGH0</accession>
<organism evidence="8 9">
    <name type="scientific">Micrococcus lylae</name>
    <dbReference type="NCBI Taxonomy" id="1273"/>
    <lineage>
        <taxon>Bacteria</taxon>
        <taxon>Bacillati</taxon>
        <taxon>Actinomycetota</taxon>
        <taxon>Actinomycetes</taxon>
        <taxon>Micrococcales</taxon>
        <taxon>Micrococcaceae</taxon>
        <taxon>Micrococcus</taxon>
    </lineage>
</organism>
<evidence type="ECO:0000313" key="8">
    <source>
        <dbReference type="EMBL" id="SJN18920.1"/>
    </source>
</evidence>
<sequence>MELSRRAALGLGLSGLALAAAGCTEDLRRPASPTPSPSASSSAVAATGPRGRTLVVGSPGRLTSRDPHLQWDSETFRVSRQVFETLLGVDPETGKAVPALAESHEVTADGRIHRFRLREGVVFSDDTPCDAAAVAANVERWAAKDEREDVTASPFVSVFGAHLGEEDCRLDSVEVEDELTLRLTLSTPLRHLAMALTAPHFAISSPQSWERTAHTPEGSVSSPAGTGPYRWATAQESHAALSAASAVRRGAVLVASSTYRGERPQASPVIVASWGRVGTRLREFRRGHADVIDVVSPPQLRPLVESGAQVLQRDPLSVLYLGMNMAHPVMGSLYVRQAVAHGVDRPALARSGLFLDGTSMAHDVVPPTLGVANEDAERYDINPREARDLLHLAGYEGEPLEFLYPTGTGRPSLPTPELVYARIAEDLGKIGLNIVPVPVPADEDYQRTVREREGRALHLMSRDGLFRDPHAFIEPLCRSDAAETNYANPHVQRLLQRAALAEDDDRRREVFGQILASLALDLPVLPLVYPISAAAVGARVQAYPTSPLLDEHYSSVRLSAD</sequence>
<dbReference type="GO" id="GO:0043190">
    <property type="term" value="C:ATP-binding cassette (ABC) transporter complex"/>
    <property type="evidence" value="ECO:0007669"/>
    <property type="project" value="InterPro"/>
</dbReference>
<dbReference type="GO" id="GO:1904680">
    <property type="term" value="F:peptide transmembrane transporter activity"/>
    <property type="evidence" value="ECO:0007669"/>
    <property type="project" value="TreeGrafter"/>
</dbReference>
<evidence type="ECO:0000256" key="6">
    <source>
        <dbReference type="SAM" id="SignalP"/>
    </source>
</evidence>
<dbReference type="SUPFAM" id="SSF53850">
    <property type="entry name" value="Periplasmic binding protein-like II"/>
    <property type="match status" value="1"/>
</dbReference>
<keyword evidence="4 6" id="KW-0732">Signal</keyword>
<evidence type="ECO:0000259" key="7">
    <source>
        <dbReference type="Pfam" id="PF00496"/>
    </source>
</evidence>
<protein>
    <submittedName>
        <fullName evidence="8">Dipeptide-binding ABC transporter, periplasmic substrate-binding component (TC 3.A.1.5.2)</fullName>
    </submittedName>
</protein>
<dbReference type="GO" id="GO:0042597">
    <property type="term" value="C:periplasmic space"/>
    <property type="evidence" value="ECO:0007669"/>
    <property type="project" value="UniProtKB-ARBA"/>
</dbReference>
<evidence type="ECO:0000256" key="5">
    <source>
        <dbReference type="SAM" id="MobiDB-lite"/>
    </source>
</evidence>
<comment type="similarity">
    <text evidence="2">Belongs to the bacterial solute-binding protein 5 family.</text>
</comment>
<dbReference type="Proteomes" id="UP000196230">
    <property type="component" value="Unassembled WGS sequence"/>
</dbReference>
<feature type="signal peptide" evidence="6">
    <location>
        <begin position="1"/>
        <end position="19"/>
    </location>
</feature>
<dbReference type="PROSITE" id="PS51257">
    <property type="entry name" value="PROKAR_LIPOPROTEIN"/>
    <property type="match status" value="1"/>
</dbReference>
<name>A0A1R4IGH0_9MICC</name>
<dbReference type="InterPro" id="IPR039424">
    <property type="entry name" value="SBP_5"/>
</dbReference>
<dbReference type="InterPro" id="IPR030678">
    <property type="entry name" value="Peptide/Ni-bd"/>
</dbReference>
<dbReference type="EMBL" id="FUKP01000014">
    <property type="protein sequence ID" value="SJN18920.1"/>
    <property type="molecule type" value="Genomic_DNA"/>
</dbReference>
<dbReference type="Gene3D" id="3.90.76.10">
    <property type="entry name" value="Dipeptide-binding Protein, Domain 1"/>
    <property type="match status" value="1"/>
</dbReference>
<evidence type="ECO:0000313" key="9">
    <source>
        <dbReference type="Proteomes" id="UP000196230"/>
    </source>
</evidence>
<dbReference type="AlphaFoldDB" id="A0A1R4IGH0"/>
<dbReference type="Pfam" id="PF00496">
    <property type="entry name" value="SBP_bac_5"/>
    <property type="match status" value="1"/>
</dbReference>
<dbReference type="GO" id="GO:0015833">
    <property type="term" value="P:peptide transport"/>
    <property type="evidence" value="ECO:0007669"/>
    <property type="project" value="TreeGrafter"/>
</dbReference>
<gene>
    <name evidence="8" type="ORF">FM125_02335</name>
</gene>
<comment type="subcellular location">
    <subcellularLocation>
        <location evidence="1">Cell envelope</location>
    </subcellularLocation>
</comment>
<proteinExistence type="inferred from homology"/>
<dbReference type="PANTHER" id="PTHR30290">
    <property type="entry name" value="PERIPLASMIC BINDING COMPONENT OF ABC TRANSPORTER"/>
    <property type="match status" value="1"/>
</dbReference>
<dbReference type="Gene3D" id="3.10.105.10">
    <property type="entry name" value="Dipeptide-binding Protein, Domain 3"/>
    <property type="match status" value="1"/>
</dbReference>
<dbReference type="Gene3D" id="3.40.190.10">
    <property type="entry name" value="Periplasmic binding protein-like II"/>
    <property type="match status" value="1"/>
</dbReference>
<reference evidence="8 9" key="1">
    <citation type="submission" date="2017-02" db="EMBL/GenBank/DDBJ databases">
        <authorList>
            <person name="Peterson S.W."/>
        </authorList>
    </citation>
    <scope>NUCLEOTIDE SEQUENCE [LARGE SCALE GENOMIC DNA]</scope>
    <source>
        <strain evidence="8 9">2B3F</strain>
    </source>
</reference>
<dbReference type="RefSeq" id="WP_087133527.1">
    <property type="nucleotide sequence ID" value="NZ_FUKP01000014.1"/>
</dbReference>
<feature type="chain" id="PRO_5038861925" evidence="6">
    <location>
        <begin position="20"/>
        <end position="561"/>
    </location>
</feature>
<keyword evidence="3" id="KW-0813">Transport</keyword>